<protein>
    <recommendedName>
        <fullName evidence="3">Nucleoside triphosphate pyrophosphatase</fullName>
        <ecNumber evidence="3">3.6.1.9</ecNumber>
    </recommendedName>
    <alternativeName>
        <fullName evidence="3">Nucleotide pyrophosphatase</fullName>
        <shortName evidence="3">Nucleotide PPase</shortName>
    </alternativeName>
</protein>
<dbReference type="HAMAP" id="MF_00528">
    <property type="entry name" value="Maf"/>
    <property type="match status" value="1"/>
</dbReference>
<comment type="cofactor">
    <cofactor evidence="1 3">
        <name>a divalent metal cation</name>
        <dbReference type="ChEBI" id="CHEBI:60240"/>
    </cofactor>
</comment>
<dbReference type="PANTHER" id="PTHR43213:SF5">
    <property type="entry name" value="BIFUNCTIONAL DTTP_UTP PYROPHOSPHATASE_METHYLTRANSFERASE PROTEIN-RELATED"/>
    <property type="match status" value="1"/>
</dbReference>
<reference evidence="4" key="1">
    <citation type="submission" date="2023-07" db="EMBL/GenBank/DDBJ databases">
        <title>Degradation of tert-butanol by M. austroafricanum TBA100.</title>
        <authorList>
            <person name="Helbich S."/>
            <person name="Vainshtein Y."/>
        </authorList>
    </citation>
    <scope>NUCLEOTIDE SEQUENCE</scope>
    <source>
        <strain evidence="4">TBA100</strain>
    </source>
</reference>
<evidence type="ECO:0000313" key="4">
    <source>
        <dbReference type="EMBL" id="MDN4520222.1"/>
    </source>
</evidence>
<proteinExistence type="inferred from homology"/>
<keyword evidence="5" id="KW-1185">Reference proteome</keyword>
<keyword evidence="3" id="KW-0963">Cytoplasm</keyword>
<comment type="catalytic activity">
    <reaction evidence="3">
        <text>a ribonucleoside 5'-triphosphate + H2O = a ribonucleoside 5'-phosphate + diphosphate + H(+)</text>
        <dbReference type="Rhea" id="RHEA:23996"/>
        <dbReference type="ChEBI" id="CHEBI:15377"/>
        <dbReference type="ChEBI" id="CHEBI:15378"/>
        <dbReference type="ChEBI" id="CHEBI:33019"/>
        <dbReference type="ChEBI" id="CHEBI:58043"/>
        <dbReference type="ChEBI" id="CHEBI:61557"/>
        <dbReference type="EC" id="3.6.1.9"/>
    </reaction>
</comment>
<keyword evidence="3" id="KW-0546">Nucleotide metabolism</keyword>
<evidence type="ECO:0000256" key="1">
    <source>
        <dbReference type="ARBA" id="ARBA00001968"/>
    </source>
</evidence>
<dbReference type="Gene3D" id="3.90.950.10">
    <property type="match status" value="1"/>
</dbReference>
<accession>A0ABT8HHJ5</accession>
<comment type="subcellular location">
    <subcellularLocation>
        <location evidence="3">Cytoplasm</location>
    </subcellularLocation>
</comment>
<dbReference type="PANTHER" id="PTHR43213">
    <property type="entry name" value="BIFUNCTIONAL DTTP/UTP PYROPHOSPHATASE/METHYLTRANSFERASE PROTEIN-RELATED"/>
    <property type="match status" value="1"/>
</dbReference>
<comment type="similarity">
    <text evidence="3">Belongs to the Maf family.</text>
</comment>
<evidence type="ECO:0000256" key="3">
    <source>
        <dbReference type="HAMAP-Rule" id="MF_00528"/>
    </source>
</evidence>
<dbReference type="InterPro" id="IPR003697">
    <property type="entry name" value="Maf-like"/>
</dbReference>
<dbReference type="EC" id="3.6.1.9" evidence="3"/>
<dbReference type="NCBIfam" id="TIGR00172">
    <property type="entry name" value="maf"/>
    <property type="match status" value="1"/>
</dbReference>
<comment type="catalytic activity">
    <reaction evidence="3">
        <text>a 2'-deoxyribonucleoside 5'-triphosphate + H2O = a 2'-deoxyribonucleoside 5'-phosphate + diphosphate + H(+)</text>
        <dbReference type="Rhea" id="RHEA:44644"/>
        <dbReference type="ChEBI" id="CHEBI:15377"/>
        <dbReference type="ChEBI" id="CHEBI:15378"/>
        <dbReference type="ChEBI" id="CHEBI:33019"/>
        <dbReference type="ChEBI" id="CHEBI:61560"/>
        <dbReference type="ChEBI" id="CHEBI:65317"/>
        <dbReference type="EC" id="3.6.1.9"/>
    </reaction>
</comment>
<comment type="caution">
    <text evidence="4">The sequence shown here is derived from an EMBL/GenBank/DDBJ whole genome shotgun (WGS) entry which is preliminary data.</text>
</comment>
<sequence length="209" mass="21904">MTRVVLASASKGRLGVLRQAGIDPQVIVSDVDEDALLAALDPDLPPEAVVAKLATAKALSVAAELPDELLADCVVIGCDSMLFLDGTLRGKPGSAEAARAQWESMAGSAGHLLTGHALLRITGGVITHTEADTGSTKIHFGEPTKDEIARYIDSGEPLHVAGAFTLDGLGGWFVDRIEGDPSNVIGLSLPLVHRLVRRTGLSISDLWQQ</sequence>
<gene>
    <name evidence="4" type="ORF">QYF68_20705</name>
</gene>
<evidence type="ECO:0000256" key="2">
    <source>
        <dbReference type="ARBA" id="ARBA00022801"/>
    </source>
</evidence>
<dbReference type="InterPro" id="IPR029001">
    <property type="entry name" value="ITPase-like_fam"/>
</dbReference>
<organism evidence="4 5">
    <name type="scientific">Mycolicibacterium austroafricanum</name>
    <name type="common">Mycobacterium austroafricanum</name>
    <dbReference type="NCBI Taxonomy" id="39687"/>
    <lineage>
        <taxon>Bacteria</taxon>
        <taxon>Bacillati</taxon>
        <taxon>Actinomycetota</taxon>
        <taxon>Actinomycetes</taxon>
        <taxon>Mycobacteriales</taxon>
        <taxon>Mycobacteriaceae</taxon>
        <taxon>Mycolicibacterium</taxon>
    </lineage>
</organism>
<dbReference type="RefSeq" id="WP_301161609.1">
    <property type="nucleotide sequence ID" value="NZ_JAUHTC010000068.1"/>
</dbReference>
<evidence type="ECO:0000313" key="5">
    <source>
        <dbReference type="Proteomes" id="UP001172687"/>
    </source>
</evidence>
<comment type="function">
    <text evidence="3">Nucleoside triphosphate pyrophosphatase. May have a dual role in cell division arrest and in preventing the incorporation of modified nucleotides into cellular nucleic acids.</text>
</comment>
<comment type="caution">
    <text evidence="3">Lacks conserved residue(s) required for the propagation of feature annotation.</text>
</comment>
<dbReference type="Pfam" id="PF02545">
    <property type="entry name" value="Maf"/>
    <property type="match status" value="1"/>
</dbReference>
<keyword evidence="2 3" id="KW-0378">Hydrolase</keyword>
<dbReference type="CDD" id="cd00555">
    <property type="entry name" value="Maf"/>
    <property type="match status" value="1"/>
</dbReference>
<dbReference type="GO" id="GO:0016787">
    <property type="term" value="F:hydrolase activity"/>
    <property type="evidence" value="ECO:0007669"/>
    <property type="project" value="UniProtKB-KW"/>
</dbReference>
<dbReference type="EMBL" id="JAUHTC010000068">
    <property type="protein sequence ID" value="MDN4520222.1"/>
    <property type="molecule type" value="Genomic_DNA"/>
</dbReference>
<dbReference type="Proteomes" id="UP001172687">
    <property type="component" value="Unassembled WGS sequence"/>
</dbReference>
<dbReference type="PIRSF" id="PIRSF006305">
    <property type="entry name" value="Maf"/>
    <property type="match status" value="1"/>
</dbReference>
<name>A0ABT8HHJ5_MYCAO</name>
<dbReference type="SUPFAM" id="SSF52972">
    <property type="entry name" value="ITPase-like"/>
    <property type="match status" value="1"/>
</dbReference>
<feature type="active site" description="Proton acceptor" evidence="3">
    <location>
        <position position="79"/>
    </location>
</feature>